<name>A0A1I4DF28_9ACTN</name>
<accession>A0A1I4DF28</accession>
<dbReference type="InterPro" id="IPR009057">
    <property type="entry name" value="Homeodomain-like_sf"/>
</dbReference>
<sequence length="188" mass="19904">MGQKGEETRGRLLDAAQRLIESGGYFGAGLNQVVAASGAPKGSLYFHFPGGKDQLVEESVRQGGREIARLMADLGEDAAHRRPAEMLTALVGLLAHRLEESGWRKGCPVATVALEMAATSPELQKACSEVYRSWEAALAERLAADGHPAPGQAATTVLCLIEGALVLAKAHRSREPLDRAAHSIASLL</sequence>
<dbReference type="OrthoDB" id="4567939at2"/>
<dbReference type="GO" id="GO:0003677">
    <property type="term" value="F:DNA binding"/>
    <property type="evidence" value="ECO:0007669"/>
    <property type="project" value="UniProtKB-UniRule"/>
</dbReference>
<dbReference type="InterPro" id="IPR036271">
    <property type="entry name" value="Tet_transcr_reg_TetR-rel_C_sf"/>
</dbReference>
<dbReference type="Proteomes" id="UP000198928">
    <property type="component" value="Unassembled WGS sequence"/>
</dbReference>
<keyword evidence="1" id="KW-0805">Transcription regulation</keyword>
<dbReference type="PRINTS" id="PR00455">
    <property type="entry name" value="HTHTETR"/>
</dbReference>
<evidence type="ECO:0000313" key="7">
    <source>
        <dbReference type="Proteomes" id="UP000198928"/>
    </source>
</evidence>
<evidence type="ECO:0000256" key="4">
    <source>
        <dbReference type="PROSITE-ProRule" id="PRU00335"/>
    </source>
</evidence>
<organism evidence="6 7">
    <name type="scientific">Streptomyces pini</name>
    <dbReference type="NCBI Taxonomy" id="1520580"/>
    <lineage>
        <taxon>Bacteria</taxon>
        <taxon>Bacillati</taxon>
        <taxon>Actinomycetota</taxon>
        <taxon>Actinomycetes</taxon>
        <taxon>Kitasatosporales</taxon>
        <taxon>Streptomycetaceae</taxon>
        <taxon>Streptomyces</taxon>
    </lineage>
</organism>
<dbReference type="Gene3D" id="1.10.357.10">
    <property type="entry name" value="Tetracycline Repressor, domain 2"/>
    <property type="match status" value="1"/>
</dbReference>
<keyword evidence="7" id="KW-1185">Reference proteome</keyword>
<dbReference type="PROSITE" id="PS50977">
    <property type="entry name" value="HTH_TETR_2"/>
    <property type="match status" value="1"/>
</dbReference>
<dbReference type="RefSeq" id="WP_093850313.1">
    <property type="nucleotide sequence ID" value="NZ_FOSG01000010.1"/>
</dbReference>
<dbReference type="Pfam" id="PF21993">
    <property type="entry name" value="TetR_C_13_2"/>
    <property type="match status" value="1"/>
</dbReference>
<evidence type="ECO:0000256" key="3">
    <source>
        <dbReference type="ARBA" id="ARBA00023163"/>
    </source>
</evidence>
<dbReference type="PANTHER" id="PTHR47506:SF3">
    <property type="entry name" value="HTH-TYPE TRANSCRIPTIONAL REGULATOR LMRA"/>
    <property type="match status" value="1"/>
</dbReference>
<dbReference type="PANTHER" id="PTHR47506">
    <property type="entry name" value="TRANSCRIPTIONAL REGULATORY PROTEIN"/>
    <property type="match status" value="1"/>
</dbReference>
<proteinExistence type="predicted"/>
<evidence type="ECO:0000256" key="1">
    <source>
        <dbReference type="ARBA" id="ARBA00023015"/>
    </source>
</evidence>
<evidence type="ECO:0000313" key="6">
    <source>
        <dbReference type="EMBL" id="SFK91509.1"/>
    </source>
</evidence>
<feature type="domain" description="HTH tetR-type" evidence="5">
    <location>
        <begin position="6"/>
        <end position="66"/>
    </location>
</feature>
<evidence type="ECO:0000259" key="5">
    <source>
        <dbReference type="PROSITE" id="PS50977"/>
    </source>
</evidence>
<dbReference type="EMBL" id="FOSG01000010">
    <property type="protein sequence ID" value="SFK91509.1"/>
    <property type="molecule type" value="Genomic_DNA"/>
</dbReference>
<reference evidence="7" key="1">
    <citation type="submission" date="2016-10" db="EMBL/GenBank/DDBJ databases">
        <authorList>
            <person name="Varghese N."/>
            <person name="Submissions S."/>
        </authorList>
    </citation>
    <scope>NUCLEOTIDE SEQUENCE [LARGE SCALE GENOMIC DNA]</scope>
    <source>
        <strain evidence="7">PL19</strain>
    </source>
</reference>
<dbReference type="SUPFAM" id="SSF48498">
    <property type="entry name" value="Tetracyclin repressor-like, C-terminal domain"/>
    <property type="match status" value="1"/>
</dbReference>
<evidence type="ECO:0000256" key="2">
    <source>
        <dbReference type="ARBA" id="ARBA00023125"/>
    </source>
</evidence>
<gene>
    <name evidence="6" type="ORF">SAMN05192584_11068</name>
</gene>
<dbReference type="SUPFAM" id="SSF46689">
    <property type="entry name" value="Homeodomain-like"/>
    <property type="match status" value="1"/>
</dbReference>
<protein>
    <submittedName>
        <fullName evidence="6">Transcriptional regulator, TetR family</fullName>
    </submittedName>
</protein>
<dbReference type="InterPro" id="IPR054156">
    <property type="entry name" value="YxaF_TetR_C"/>
</dbReference>
<feature type="DNA-binding region" description="H-T-H motif" evidence="4">
    <location>
        <begin position="29"/>
        <end position="48"/>
    </location>
</feature>
<keyword evidence="2 4" id="KW-0238">DNA-binding</keyword>
<dbReference type="InterPro" id="IPR001647">
    <property type="entry name" value="HTH_TetR"/>
</dbReference>
<dbReference type="AlphaFoldDB" id="A0A1I4DF28"/>
<keyword evidence="3" id="KW-0804">Transcription</keyword>
<dbReference type="Pfam" id="PF00440">
    <property type="entry name" value="TetR_N"/>
    <property type="match status" value="1"/>
</dbReference>